<reference evidence="1" key="1">
    <citation type="submission" date="2014-05" db="EMBL/GenBank/DDBJ databases">
        <authorList>
            <person name="Chronopoulou M."/>
        </authorList>
    </citation>
    <scope>NUCLEOTIDE SEQUENCE</scope>
    <source>
        <tissue evidence="1">Whole organism</tissue>
    </source>
</reference>
<dbReference type="AlphaFoldDB" id="A0A0K2TJD9"/>
<name>A0A0K2TJD9_LEPSM</name>
<evidence type="ECO:0000313" key="1">
    <source>
        <dbReference type="EMBL" id="CDW26039.1"/>
    </source>
</evidence>
<sequence>YKLIRIRRIIVSTLIKRKESTANNKIRTIEIATALKL</sequence>
<protein>
    <submittedName>
        <fullName evidence="1">Uncharacterized protein</fullName>
    </submittedName>
</protein>
<organism evidence="1">
    <name type="scientific">Lepeophtheirus salmonis</name>
    <name type="common">Salmon louse</name>
    <name type="synonym">Caligus salmonis</name>
    <dbReference type="NCBI Taxonomy" id="72036"/>
    <lineage>
        <taxon>Eukaryota</taxon>
        <taxon>Metazoa</taxon>
        <taxon>Ecdysozoa</taxon>
        <taxon>Arthropoda</taxon>
        <taxon>Crustacea</taxon>
        <taxon>Multicrustacea</taxon>
        <taxon>Hexanauplia</taxon>
        <taxon>Copepoda</taxon>
        <taxon>Siphonostomatoida</taxon>
        <taxon>Caligidae</taxon>
        <taxon>Lepeophtheirus</taxon>
    </lineage>
</organism>
<feature type="non-terminal residue" evidence="1">
    <location>
        <position position="1"/>
    </location>
</feature>
<dbReference type="EMBL" id="HACA01008678">
    <property type="protein sequence ID" value="CDW26039.1"/>
    <property type="molecule type" value="Transcribed_RNA"/>
</dbReference>
<proteinExistence type="predicted"/>
<accession>A0A0K2TJD9</accession>